<dbReference type="Proteomes" id="UP000464593">
    <property type="component" value="Chromosome"/>
</dbReference>
<accession>A0AAE6RF51</accession>
<feature type="region of interest" description="Disordered" evidence="1">
    <location>
        <begin position="336"/>
        <end position="359"/>
    </location>
</feature>
<dbReference type="RefSeq" id="WP_159266508.1">
    <property type="nucleotide sequence ID" value="NZ_CP040324.1"/>
</dbReference>
<dbReference type="InterPro" id="IPR022385">
    <property type="entry name" value="Rhs_assc_core"/>
</dbReference>
<proteinExistence type="predicted"/>
<evidence type="ECO:0000313" key="2">
    <source>
        <dbReference type="EMBL" id="QHB29010.1"/>
    </source>
</evidence>
<organism evidence="2 3">
    <name type="scientific">Pseudomonas monteilii</name>
    <dbReference type="NCBI Taxonomy" id="76759"/>
    <lineage>
        <taxon>Bacteria</taxon>
        <taxon>Pseudomonadati</taxon>
        <taxon>Pseudomonadota</taxon>
        <taxon>Gammaproteobacteria</taxon>
        <taxon>Pseudomonadales</taxon>
        <taxon>Pseudomonadaceae</taxon>
        <taxon>Pseudomonas</taxon>
    </lineage>
</organism>
<gene>
    <name evidence="2" type="ORF">TCK1_3664</name>
</gene>
<name>A0AAE6RF51_9PSED</name>
<dbReference type="EMBL" id="CP040324">
    <property type="protein sequence ID" value="QHB29010.1"/>
    <property type="molecule type" value="Genomic_DNA"/>
</dbReference>
<evidence type="ECO:0008006" key="4">
    <source>
        <dbReference type="Google" id="ProtNLM"/>
    </source>
</evidence>
<dbReference type="NCBIfam" id="TIGR03696">
    <property type="entry name" value="Rhs_assc_core"/>
    <property type="match status" value="1"/>
</dbReference>
<protein>
    <recommendedName>
        <fullName evidence="4">RHS repeat-associated core domain-containing protein</fullName>
    </recommendedName>
</protein>
<evidence type="ECO:0000256" key="1">
    <source>
        <dbReference type="SAM" id="MobiDB-lite"/>
    </source>
</evidence>
<dbReference type="Gene3D" id="2.180.10.10">
    <property type="entry name" value="RHS repeat-associated core"/>
    <property type="match status" value="1"/>
</dbReference>
<evidence type="ECO:0000313" key="3">
    <source>
        <dbReference type="Proteomes" id="UP000464593"/>
    </source>
</evidence>
<feature type="compositionally biased region" description="Polar residues" evidence="1">
    <location>
        <begin position="336"/>
        <end position="356"/>
    </location>
</feature>
<dbReference type="PANTHER" id="PTHR32305">
    <property type="match status" value="1"/>
</dbReference>
<dbReference type="Pfam" id="PF05593">
    <property type="entry name" value="RHS_repeat"/>
    <property type="match status" value="1"/>
</dbReference>
<dbReference type="InterPro" id="IPR031325">
    <property type="entry name" value="RHS_repeat"/>
</dbReference>
<sequence length="1900" mass="211870">MDIAELKLALDNSCLEIDKFSGNCQIKLPMGELLGQINGVPLKLELKGQLHDSSKLPTLNFYDVGTWRMSGGSSYDKYEIHVSDVPLVNGSSMSANTDDKGSHSAVGPGYVFDATRILTMRKNAFKDTIYEFQQKPLKDQTFTVMHTTGIAEIFDCVGERTKGASEPPLVLTREILESNGKGLKFTWHTENGDARITEIQDSIGTVLTARWDWSDKQAPKLSQLVLYPNSHEAVQYDCRYEDDALEVSLTKQHPFLDKTVYRLETGADHIKMRTTTHFKKKNSDIQTSKIEFNRHIDETLTWKGDKTKTHTIELPDSTARLTRTWNWQKNVTHITLASEQKPSTQTSEAKTTSQSEENVETLEDVTYKHSDGIIKSLESKSRNSTSLLTWEVTSDPKARTSTSCMTHTVDGVEISKTESTFNAQGNLIEIKRGDEKIQWTHFNNYTHYSTESEITDDAGPLIEALGWIIKGGHPSLHLLNFASNTVRKFTTFRSSAPNNYAKDSFNLPLDINYPGDELGFSNHIESERVTQVNAEGETTTRITYFGYDKVPTIPNDLIDRNHVVVLARKLTVLMPKVSTVSVTEAQRAIADKAIEQMVTALKVCINSVKDDDYLREGYEASMASIKNAAKAQSEMNDKGFKLDTWQNVPMTVEEFTYDTAPTSAHFCTLKSSTVYSLDEAGSKIESSEVNTILTYETNSKAPRRITTNTLSTSSKEVLKTSYVQEGFARTPVERTDAAGIKTQYGFVNGALSTTKITQGTSTLSSARIGYSIDAEKRTIQMQINDEKGLNRRITYDERGRIRAEWTNMIGSEDAWRQSSEATYNESGGTITKYIYDTQGKQHELSVEHFDTHGNSTQLFEYDYDALGNIFDIRTTEWTSTPTEITKKIVMKDRDGTVLDTRTQTEQRKGSEIVIKRGAFTETYKWDASQRKAHYSNGNKGAAETLQLTIDHDSYGQPIRTQYSKKMGEKIIDISLHTTEYNVHGLPRKITADSAPPLTFEYDATGRLTKKEKDGAVLSYEYEKDSASPTPISMSMLEATKADESRNEVAPTLLGKQTLDAWGRMATQTVNGVTRSYTYAGASSIASPNPQSIDNLFKGYTQKWNSRDRTYTETCSYSAEASDDRSQTLSTQSELSLRGRLIKMTDIAGQQTSYTYDTFNRVIKQVNPACITTAVFTDDGRLQSEAVQDVTSKRVMSISYSYDVLGRETERRFTSDGMDTIVLQRELSPAGRLVKHSLNVSDKPKYIHEYEYNDRGQLVDWNGNGASYSLQTRDYYREAYGYDAIGNMTTYGFNDTNDAKKPGMHPRKFSTDIPGLLLESRGSKLQNKNGRISENISYSDDGRVSHIIWPVSYGPKHPELHFTYDSTGRVRALFTSGGNDAPRGFQLHYRGDRVYARSQKTPNGRFWNGTLAKTDIIINESVGCSLRQTISFDKDDKKSALVSFELRDASGTIFATVKTDGKLGAWHNYSPYGHRNVDLEWTDWLGFKGEVIYPRAFYYLGSYRAYDPSLMTFCSPDDASPFGFGGPATYAFCAGDPINYHDPSGHMRVSHLSAVVAPPIMTTKEFRIFVAVGSIITAPIGGGALAAMLGVVAGGLELASVLVEDSDPELASALNVLSFGTGMGSLAAGLSGVTRLTGAASKGMIRTRIVLNKTMAGVGGYRYIDDSLRLWEDTHKGVKRLVIQVHGVADEAGRALGQVATSEGNLSAGEFLEYLAKKGVNIDDYGKIKMHSCHSASHHNSFGDSFAKDLARLTKKEVKGYQGKMHLSLALGEILTNPAQYFDDPSIYQLLGNETGKAELLQAWRPLKIEWARDINGLPMFDSNGIAIPRSFNRFKPVTFKPRPGSWQIDELLGDHSYEKVIKRFNKNPGAYSDPYEELNNFQRKQEGTLLTYLLDGDSLC</sequence>
<reference evidence="2 3" key="1">
    <citation type="submission" date="2019-05" db="EMBL/GenBank/DDBJ databases">
        <title>Complete genome sequence of Pseudomonas Pseudomonas resinovorans.</title>
        <authorList>
            <person name="Chen H.-P."/>
        </authorList>
    </citation>
    <scope>NUCLEOTIDE SEQUENCE [LARGE SCALE GENOMIC DNA]</scope>
    <source>
        <strain evidence="2 3">TCU-CK1</strain>
    </source>
</reference>
<dbReference type="PANTHER" id="PTHR32305:SF15">
    <property type="entry name" value="PROTEIN RHSA-RELATED"/>
    <property type="match status" value="1"/>
</dbReference>
<dbReference type="InterPro" id="IPR050708">
    <property type="entry name" value="T6SS_VgrG/RHS"/>
</dbReference>